<accession>J0KDL1</accession>
<organism evidence="1 2">
    <name type="scientific">Helicobacter pylori Hp H-24</name>
    <dbReference type="NCBI Taxonomy" id="992039"/>
    <lineage>
        <taxon>Bacteria</taxon>
        <taxon>Pseudomonadati</taxon>
        <taxon>Campylobacterota</taxon>
        <taxon>Epsilonproteobacteria</taxon>
        <taxon>Campylobacterales</taxon>
        <taxon>Helicobacteraceae</taxon>
        <taxon>Helicobacter</taxon>
    </lineage>
</organism>
<protein>
    <submittedName>
        <fullName evidence="1">Uncharacterized protein</fullName>
    </submittedName>
</protein>
<comment type="caution">
    <text evidence="1">The sequence shown here is derived from an EMBL/GenBank/DDBJ whole genome shotgun (WGS) entry which is preliminary data.</text>
</comment>
<dbReference type="EMBL" id="AKOG01000008">
    <property type="protein sequence ID" value="EJB48842.1"/>
    <property type="molecule type" value="Genomic_DNA"/>
</dbReference>
<gene>
    <name evidence="1" type="ORF">HPHPH24_1399</name>
</gene>
<name>J0KDL1_HELPX</name>
<reference evidence="1 2" key="1">
    <citation type="journal article" date="2013" name="Pathog. Dis.">
        <title>Genome sequences of 65 Helicobacter pylori strains isolated from asymptomatic individuals and patients with gastric cancer, peptic ulcer disease, or gastritis.</title>
        <authorList>
            <person name="Blanchard T.G."/>
            <person name="Czinn S.J."/>
            <person name="Correa P."/>
            <person name="Nakazawa T."/>
            <person name="Keelan M."/>
            <person name="Morningstar L."/>
            <person name="Santana-Cruz I."/>
            <person name="Maroo A."/>
            <person name="McCracken C."/>
            <person name="Shefchek K."/>
            <person name="Daugherty S."/>
            <person name="Song Y."/>
            <person name="Fraser C.M."/>
            <person name="Fricke W.F."/>
        </authorList>
    </citation>
    <scope>NUCLEOTIDE SEQUENCE [LARGE SCALE GENOMIC DNA]</scope>
    <source>
        <strain evidence="1 2">Hp H-24</strain>
    </source>
</reference>
<dbReference type="AlphaFoldDB" id="J0KDL1"/>
<evidence type="ECO:0000313" key="2">
    <source>
        <dbReference type="Proteomes" id="UP000004761"/>
    </source>
</evidence>
<dbReference type="Proteomes" id="UP000004761">
    <property type="component" value="Unassembled WGS sequence"/>
</dbReference>
<evidence type="ECO:0000313" key="1">
    <source>
        <dbReference type="EMBL" id="EJB48842.1"/>
    </source>
</evidence>
<sequence>MIPNLFNRQVLPANELFIFKSFLASMTCLSGFKLKNFLKLVFKNEM</sequence>
<proteinExistence type="predicted"/>